<accession>A0A2Z4Q2Z1</accession>
<evidence type="ECO:0000313" key="2">
    <source>
        <dbReference type="EMBL" id="AWY04491.1"/>
    </source>
</evidence>
<feature type="coiled-coil region" evidence="1">
    <location>
        <begin position="362"/>
        <end position="404"/>
    </location>
</feature>
<evidence type="ECO:0000313" key="3">
    <source>
        <dbReference type="Proteomes" id="UP000251068"/>
    </source>
</evidence>
<protein>
    <submittedName>
        <fullName evidence="2">Lysin A</fullName>
    </submittedName>
</protein>
<dbReference type="Gene3D" id="3.30.1380.10">
    <property type="match status" value="1"/>
</dbReference>
<gene>
    <name evidence="2" type="primary">35</name>
    <name evidence="2" type="ORF">SEA_ANNASERENA_35</name>
</gene>
<dbReference type="Proteomes" id="UP000251068">
    <property type="component" value="Segment"/>
</dbReference>
<dbReference type="EMBL" id="MH271292">
    <property type="protein sequence ID" value="AWY04491.1"/>
    <property type="molecule type" value="Genomic_DNA"/>
</dbReference>
<organism evidence="2 3">
    <name type="scientific">Microbacterium phage AnnaSerena</name>
    <dbReference type="NCBI Taxonomy" id="2201432"/>
    <lineage>
        <taxon>Viruses</taxon>
        <taxon>Duplodnaviria</taxon>
        <taxon>Heunggongvirae</taxon>
        <taxon>Uroviricota</taxon>
        <taxon>Caudoviricetes</taxon>
        <taxon>Krampusvirus</taxon>
        <taxon>Krampusvirus krampus</taxon>
    </lineage>
</organism>
<name>A0A2Z4Q2Z1_9CAUD</name>
<sequence length="404" mass="45168">MTDINNLLEPEDREIITSALRDWAKDGVERPLIPMDVDVDGDGIVDAWGLDAFGNLIVVSGIDLKDTVYVADGSGIEATPIEDIDPDGIRGAESWVFRDGQRLTPAMAYDFDGLNNEFHARTGHWLRVRSGIRTDAEHLAIWYERYTRTPNGRRIYDTRWWNGVPWYRVSPAGTVAVPGTSNHQINIARGQRGALDIYDTGSDAGVLTRGSFRARVFDEIAGKYGYDSEGYNFGETWHKRYNRDPWRAVPTSGGNNTTTKTSEEDNTMLMLNVKIGKAVHKCTLDTKVFRHFVGSDPYEYIKNLARTNDDWQDIDISQLPALLRTYGCDLNIWDVRNGAFCVLDPLDGSVKPGNMWSAENAVRRQNADIEAAQKARDEALKKQLAAVEAQNKAIQGQLAALLAK</sequence>
<evidence type="ECO:0000256" key="1">
    <source>
        <dbReference type="SAM" id="Coils"/>
    </source>
</evidence>
<proteinExistence type="predicted"/>
<reference evidence="2 3" key="1">
    <citation type="submission" date="2018-04" db="EMBL/GenBank/DDBJ databases">
        <authorList>
            <person name="Harrington T."/>
            <person name="Washburn E."/>
            <person name="Bricker J."/>
            <person name="McKinney A."/>
            <person name="Betsko A.J."/>
            <person name="Garlena R.A."/>
            <person name="Russell D.A."/>
            <person name="Pope W.A."/>
            <person name="Jacobs-Sera D."/>
            <person name="Hatfull G.F."/>
        </authorList>
    </citation>
    <scope>NUCLEOTIDE SEQUENCE [LARGE SCALE GENOMIC DNA]</scope>
</reference>
<keyword evidence="1" id="KW-0175">Coiled coil</keyword>
<dbReference type="InterPro" id="IPR009045">
    <property type="entry name" value="Zn_M74/Hedgehog-like"/>
</dbReference>